<accession>A0ABT3A3N7</accession>
<evidence type="ECO:0000313" key="12">
    <source>
        <dbReference type="Proteomes" id="UP001652504"/>
    </source>
</evidence>
<evidence type="ECO:0000256" key="8">
    <source>
        <dbReference type="SAM" id="MobiDB-lite"/>
    </source>
</evidence>
<proteinExistence type="inferred from homology"/>
<comment type="similarity">
    <text evidence="2 7">Belongs to the RseA family.</text>
</comment>
<comment type="caution">
    <text evidence="11">The sequence shown here is derived from an EMBL/GenBank/DDBJ whole genome shotgun (WGS) entry which is preliminary data.</text>
</comment>
<name>A0ABT3A3N7_9ALTE</name>
<gene>
    <name evidence="11" type="ORF">OE749_00890</name>
</gene>
<dbReference type="InterPro" id="IPR005573">
    <property type="entry name" value="Anti-sigma_E_RseA_C"/>
</dbReference>
<dbReference type="PANTHER" id="PTHR38104">
    <property type="match status" value="1"/>
</dbReference>
<dbReference type="EMBL" id="JAOWKX010000001">
    <property type="protein sequence ID" value="MCV2883249.1"/>
    <property type="molecule type" value="Genomic_DNA"/>
</dbReference>
<evidence type="ECO:0000259" key="10">
    <source>
        <dbReference type="Pfam" id="PF03873"/>
    </source>
</evidence>
<dbReference type="Proteomes" id="UP001652504">
    <property type="component" value="Unassembled WGS sequence"/>
</dbReference>
<dbReference type="Pfam" id="PF03872">
    <property type="entry name" value="RseA_N"/>
    <property type="match status" value="1"/>
</dbReference>
<evidence type="ECO:0000256" key="4">
    <source>
        <dbReference type="ARBA" id="ARBA00022692"/>
    </source>
</evidence>
<dbReference type="RefSeq" id="WP_263710448.1">
    <property type="nucleotide sequence ID" value="NZ_JAOWKX010000001.1"/>
</dbReference>
<feature type="domain" description="Anti sigma-E protein RseA C-terminal" evidence="10">
    <location>
        <begin position="127"/>
        <end position="173"/>
    </location>
</feature>
<keyword evidence="5" id="KW-1133">Transmembrane helix</keyword>
<evidence type="ECO:0000256" key="7">
    <source>
        <dbReference type="PIRNR" id="PIRNR016938"/>
    </source>
</evidence>
<sequence length="202" mass="22091">MTQEHENLSAFVDGESQDSSLISALNDNESLNAKWQRYHLIRHSLRKEMPEFADFDISEQVANAIESEPAILAPKKTWRDVPVVASVVPFIKQGGQLAIAASVAAAVVIGVQQMNQPVDVGPMNSTPATLPGIKGGLSPVSLEETRTVPRTDVMEQRKVVNSFLTDHRNQLRMKAESLHNQDEALNGQEKGSPDNGESNNPQ</sequence>
<keyword evidence="7" id="KW-0997">Cell inner membrane</keyword>
<evidence type="ECO:0000256" key="1">
    <source>
        <dbReference type="ARBA" id="ARBA00004162"/>
    </source>
</evidence>
<keyword evidence="4" id="KW-0812">Transmembrane</keyword>
<evidence type="ECO:0000256" key="5">
    <source>
        <dbReference type="ARBA" id="ARBA00022989"/>
    </source>
</evidence>
<comment type="subunit">
    <text evidence="7">Interacts 1:1 with ECF RNA polymerase sigma-E (RpoE); this inhibits the interaction of sigma-E with the RNA polymerase catalytic core and leads to a decreased expression of sigma-E-regulated genes. Interacts with RseB.</text>
</comment>
<dbReference type="PANTHER" id="PTHR38104:SF1">
    <property type="entry name" value="ANTI-SIGMA-E FACTOR RSEA"/>
    <property type="match status" value="1"/>
</dbReference>
<evidence type="ECO:0000256" key="3">
    <source>
        <dbReference type="ARBA" id="ARBA00022475"/>
    </source>
</evidence>
<evidence type="ECO:0000256" key="2">
    <source>
        <dbReference type="ARBA" id="ARBA00005837"/>
    </source>
</evidence>
<dbReference type="CDD" id="cd16328">
    <property type="entry name" value="RseA_N"/>
    <property type="match status" value="1"/>
</dbReference>
<keyword evidence="6 7" id="KW-0472">Membrane</keyword>
<dbReference type="PIRSF" id="PIRSF016938">
    <property type="entry name" value="RseA"/>
    <property type="match status" value="1"/>
</dbReference>
<dbReference type="InterPro" id="IPR005572">
    <property type="entry name" value="Anti-sigma_E_RseA_N"/>
</dbReference>
<keyword evidence="3 7" id="KW-1003">Cell membrane</keyword>
<feature type="domain" description="Anti sigma-E protein RseA N-terminal" evidence="9">
    <location>
        <begin position="5"/>
        <end position="77"/>
    </location>
</feature>
<feature type="region of interest" description="Disordered" evidence="8">
    <location>
        <begin position="174"/>
        <end position="202"/>
    </location>
</feature>
<organism evidence="11 12">
    <name type="scientific">Fluctibacter corallii</name>
    <dbReference type="NCBI Taxonomy" id="2984329"/>
    <lineage>
        <taxon>Bacteria</taxon>
        <taxon>Pseudomonadati</taxon>
        <taxon>Pseudomonadota</taxon>
        <taxon>Gammaproteobacteria</taxon>
        <taxon>Alteromonadales</taxon>
        <taxon>Alteromonadaceae</taxon>
        <taxon>Fluctibacter</taxon>
    </lineage>
</organism>
<dbReference type="InterPro" id="IPR026279">
    <property type="entry name" value="RseA"/>
</dbReference>
<dbReference type="Gene3D" id="1.10.10.880">
    <property type="entry name" value="Anti sigma-E protein RseA, N-terminal domain"/>
    <property type="match status" value="1"/>
</dbReference>
<keyword evidence="12" id="KW-1185">Reference proteome</keyword>
<evidence type="ECO:0000313" key="11">
    <source>
        <dbReference type="EMBL" id="MCV2883249.1"/>
    </source>
</evidence>
<comment type="subcellular location">
    <subcellularLocation>
        <location evidence="7">Cell inner membrane</location>
    </subcellularLocation>
    <subcellularLocation>
        <location evidence="1">Cell membrane</location>
        <topology evidence="1">Single-pass membrane protein</topology>
    </subcellularLocation>
</comment>
<protein>
    <recommendedName>
        <fullName evidence="7">Anti-sigma-E factor RseA</fullName>
    </recommendedName>
    <alternativeName>
        <fullName evidence="7">Regulator of SigE</fullName>
    </alternativeName>
    <alternativeName>
        <fullName evidence="7">Sigma-E anti-sigma factor RseA</fullName>
    </alternativeName>
    <alternativeName>
        <fullName evidence="7">Sigma-E factor negative regulatory protein</fullName>
    </alternativeName>
</protein>
<dbReference type="InterPro" id="IPR052383">
    <property type="entry name" value="Anti-sigma-E_RseA-like"/>
</dbReference>
<evidence type="ECO:0000256" key="6">
    <source>
        <dbReference type="ARBA" id="ARBA00023136"/>
    </source>
</evidence>
<dbReference type="SUPFAM" id="SSF89069">
    <property type="entry name" value="N-terminal, cytoplasmic domain of anti-sigmaE factor RseA"/>
    <property type="match status" value="1"/>
</dbReference>
<reference evidence="11 12" key="1">
    <citation type="submission" date="2022-10" db="EMBL/GenBank/DDBJ databases">
        <title>Aestuariibacter sp. AA17 isolated from Montipora capitata coral fragment.</title>
        <authorList>
            <person name="Emsley S.A."/>
            <person name="Pfannmuller K.M."/>
            <person name="Loughran R.M."/>
            <person name="Shlafstein M."/>
            <person name="Papke E."/>
            <person name="Saw J.H."/>
            <person name="Ushijima B."/>
            <person name="Videau P."/>
        </authorList>
    </citation>
    <scope>NUCLEOTIDE SEQUENCE [LARGE SCALE GENOMIC DNA]</scope>
    <source>
        <strain evidence="11 12">AA17</strain>
    </source>
</reference>
<evidence type="ECO:0000259" key="9">
    <source>
        <dbReference type="Pfam" id="PF03872"/>
    </source>
</evidence>
<dbReference type="InterPro" id="IPR036147">
    <property type="entry name" value="Anti-sigma_E_RseA_N_sf"/>
</dbReference>
<comment type="function">
    <text evidence="7">An anti-sigma factor for extracytoplasmic function (ECF) sigma factor sigma-E (RpoE). ECF sigma factors are held in an inactive form by an anti-sigma factor until released by regulated intramembrane proteolysis (RIP). RIP occurs when an extracytoplasmic signal triggers a concerted proteolytic cascade to transmit information and elicit cellular responses. The membrane-spanning regulatory substrate protein is first cut periplasmically (site-1 protease, S1P, DegS), then within the membrane itself (site-2 protease, S2P, RseP), while cytoplasmic proteases finish degrading the anti-sigma factor, liberating sigma-E.</text>
</comment>
<dbReference type="Pfam" id="PF03873">
    <property type="entry name" value="RseA_C"/>
    <property type="match status" value="1"/>
</dbReference>